<evidence type="ECO:0000256" key="3">
    <source>
        <dbReference type="ARBA" id="ARBA00004887"/>
    </source>
</evidence>
<dbReference type="PROSITE" id="PS51177">
    <property type="entry name" value="LUMAZINE_BIND"/>
    <property type="match status" value="2"/>
</dbReference>
<name>A0A0A7S702_FRIPE</name>
<evidence type="ECO:0000256" key="8">
    <source>
        <dbReference type="ARBA" id="ARBA00022737"/>
    </source>
</evidence>
<sequence>MFTGIVQGVGKIIQIIDKDKLRSFKIELPKHLMQNLQIGASIANDGCCLTLTGFGDNWVLFDIMQETLSITTLGDKKVGDYINIERSAKYGDEVGGHIMSGHVACTAKITQIIKTETNCTMVIEIPSLFQKYILYKGFIGIDGASLTIGKINDNQFSIHLIPETLAITTLKDKKEGDKVNIEIDSQTQAIVDTVERVMAMKEGKLD</sequence>
<protein>
    <recommendedName>
        <fullName evidence="5 9">Riboflavin synthase</fullName>
        <ecNumber evidence="4 9">2.5.1.9</ecNumber>
    </recommendedName>
</protein>
<evidence type="ECO:0000256" key="2">
    <source>
        <dbReference type="ARBA" id="ARBA00002803"/>
    </source>
</evidence>
<dbReference type="InterPro" id="IPR001783">
    <property type="entry name" value="Lumazine-bd"/>
</dbReference>
<dbReference type="NCBIfam" id="NF009566">
    <property type="entry name" value="PRK13020.1"/>
    <property type="match status" value="1"/>
</dbReference>
<feature type="repeat" description="Lumazine-binding" evidence="10">
    <location>
        <begin position="98"/>
        <end position="194"/>
    </location>
</feature>
<dbReference type="NCBIfam" id="NF006767">
    <property type="entry name" value="PRK09289.1"/>
    <property type="match status" value="1"/>
</dbReference>
<dbReference type="EMBL" id="CP009056">
    <property type="protein sequence ID" value="AJA45021.1"/>
    <property type="molecule type" value="Genomic_DNA"/>
</dbReference>
<evidence type="ECO:0000256" key="7">
    <source>
        <dbReference type="ARBA" id="ARBA00022679"/>
    </source>
</evidence>
<evidence type="ECO:0000256" key="1">
    <source>
        <dbReference type="ARBA" id="ARBA00000968"/>
    </source>
</evidence>
<reference evidence="12 13" key="1">
    <citation type="journal article" date="2014" name="Appl. Environ. Microbiol.">
        <title>Gut symbionts from distinct hosts exhibit genotoxic activity via divergent colibactin biosynthetic pathways.</title>
        <authorList>
            <person name="Engel P."/>
            <person name="Vizcaino M.I."/>
            <person name="Crawford J.M."/>
        </authorList>
    </citation>
    <scope>NUCLEOTIDE SEQUENCE [LARGE SCALE GENOMIC DNA]</scope>
    <source>
        <strain evidence="12 13">PEB0191</strain>
    </source>
</reference>
<evidence type="ECO:0000256" key="9">
    <source>
        <dbReference type="NCBIfam" id="TIGR00187"/>
    </source>
</evidence>
<dbReference type="KEGG" id="fpp:FPB0191_01197"/>
<dbReference type="InterPro" id="IPR023366">
    <property type="entry name" value="ATP_synth_asu-like_sf"/>
</dbReference>
<dbReference type="SUPFAM" id="SSF63380">
    <property type="entry name" value="Riboflavin synthase domain-like"/>
    <property type="match status" value="2"/>
</dbReference>
<dbReference type="RefSeq" id="WP_039104655.1">
    <property type="nucleotide sequence ID" value="NZ_CP009056.1"/>
</dbReference>
<dbReference type="InterPro" id="IPR026017">
    <property type="entry name" value="Lumazine-bd_dom"/>
</dbReference>
<dbReference type="Pfam" id="PF00677">
    <property type="entry name" value="Lum_binding"/>
    <property type="match status" value="2"/>
</dbReference>
<evidence type="ECO:0000256" key="4">
    <source>
        <dbReference type="ARBA" id="ARBA00012827"/>
    </source>
</evidence>
<proteinExistence type="predicted"/>
<dbReference type="FunFam" id="2.40.30.20:FF:000003">
    <property type="entry name" value="Riboflavin synthase, alpha subunit"/>
    <property type="match status" value="1"/>
</dbReference>
<dbReference type="GO" id="GO:0009231">
    <property type="term" value="P:riboflavin biosynthetic process"/>
    <property type="evidence" value="ECO:0007669"/>
    <property type="project" value="UniProtKB-KW"/>
</dbReference>
<dbReference type="HOGENOM" id="CLU_034388_0_1_6"/>
<dbReference type="GO" id="GO:0005829">
    <property type="term" value="C:cytosol"/>
    <property type="evidence" value="ECO:0007669"/>
    <property type="project" value="TreeGrafter"/>
</dbReference>
<feature type="domain" description="Lumazine-binding" evidence="11">
    <location>
        <begin position="1"/>
        <end position="97"/>
    </location>
</feature>
<evidence type="ECO:0000313" key="13">
    <source>
        <dbReference type="Proteomes" id="UP000030901"/>
    </source>
</evidence>
<dbReference type="EC" id="2.5.1.9" evidence="4 9"/>
<evidence type="ECO:0000256" key="5">
    <source>
        <dbReference type="ARBA" id="ARBA00013950"/>
    </source>
</evidence>
<feature type="repeat" description="Lumazine-binding" evidence="10">
    <location>
        <begin position="1"/>
        <end position="97"/>
    </location>
</feature>
<dbReference type="CDD" id="cd00402">
    <property type="entry name" value="Riboflavin_synthase_like"/>
    <property type="match status" value="1"/>
</dbReference>
<dbReference type="PANTHER" id="PTHR21098:SF0">
    <property type="entry name" value="RIBOFLAVIN SYNTHASE"/>
    <property type="match status" value="1"/>
</dbReference>
<dbReference type="PIRSF" id="PIRSF000498">
    <property type="entry name" value="Riboflavin_syn_A"/>
    <property type="match status" value="1"/>
</dbReference>
<dbReference type="AlphaFoldDB" id="A0A0A7S702"/>
<comment type="catalytic activity">
    <reaction evidence="1">
        <text>2 6,7-dimethyl-8-(1-D-ribityl)lumazine + H(+) = 5-amino-6-(D-ribitylamino)uracil + riboflavin</text>
        <dbReference type="Rhea" id="RHEA:20772"/>
        <dbReference type="ChEBI" id="CHEBI:15378"/>
        <dbReference type="ChEBI" id="CHEBI:15934"/>
        <dbReference type="ChEBI" id="CHEBI:57986"/>
        <dbReference type="ChEBI" id="CHEBI:58201"/>
        <dbReference type="EC" id="2.5.1.9"/>
    </reaction>
</comment>
<dbReference type="NCBIfam" id="TIGR00187">
    <property type="entry name" value="ribE"/>
    <property type="match status" value="1"/>
</dbReference>
<feature type="domain" description="Lumazine-binding" evidence="11">
    <location>
        <begin position="98"/>
        <end position="194"/>
    </location>
</feature>
<dbReference type="PANTHER" id="PTHR21098">
    <property type="entry name" value="RIBOFLAVIN SYNTHASE ALPHA CHAIN"/>
    <property type="match status" value="1"/>
</dbReference>
<evidence type="ECO:0000256" key="6">
    <source>
        <dbReference type="ARBA" id="ARBA00022619"/>
    </source>
</evidence>
<keyword evidence="8" id="KW-0677">Repeat</keyword>
<dbReference type="GO" id="GO:0004746">
    <property type="term" value="F:riboflavin synthase activity"/>
    <property type="evidence" value="ECO:0007669"/>
    <property type="project" value="UniProtKB-UniRule"/>
</dbReference>
<evidence type="ECO:0000256" key="10">
    <source>
        <dbReference type="PROSITE-ProRule" id="PRU00524"/>
    </source>
</evidence>
<keyword evidence="6" id="KW-0686">Riboflavin biosynthesis</keyword>
<gene>
    <name evidence="12" type="ORF">FPB0191_01197</name>
</gene>
<dbReference type="Proteomes" id="UP000030901">
    <property type="component" value="Chromosome"/>
</dbReference>
<evidence type="ECO:0000259" key="11">
    <source>
        <dbReference type="PROSITE" id="PS51177"/>
    </source>
</evidence>
<dbReference type="STRING" id="1267021.FPB0191_01197"/>
<keyword evidence="7 12" id="KW-0808">Transferase</keyword>
<comment type="pathway">
    <text evidence="3">Cofactor biosynthesis; riboflavin biosynthesis; riboflavin from 2-hydroxy-3-oxobutyl phosphate and 5-amino-6-(D-ribitylamino)uracil: step 2/2.</text>
</comment>
<dbReference type="OrthoDB" id="9788537at2"/>
<organism evidence="12 13">
    <name type="scientific">Frischella perrara</name>
    <dbReference type="NCBI Taxonomy" id="1267021"/>
    <lineage>
        <taxon>Bacteria</taxon>
        <taxon>Pseudomonadati</taxon>
        <taxon>Pseudomonadota</taxon>
        <taxon>Gammaproteobacteria</taxon>
        <taxon>Orbales</taxon>
        <taxon>Orbaceae</taxon>
        <taxon>Frischella</taxon>
    </lineage>
</organism>
<evidence type="ECO:0000313" key="12">
    <source>
        <dbReference type="EMBL" id="AJA45021.1"/>
    </source>
</evidence>
<accession>A0A0A7S702</accession>
<keyword evidence="13" id="KW-1185">Reference proteome</keyword>
<dbReference type="InterPro" id="IPR017938">
    <property type="entry name" value="Riboflavin_synthase-like_b-brl"/>
</dbReference>
<comment type="function">
    <text evidence="2">Catalyzes the dismutation of two molecules of 6,7-dimethyl-8-ribityllumazine, resulting in the formation of riboflavin and 5-amino-6-(D-ribitylamino)uracil.</text>
</comment>
<dbReference type="Gene3D" id="2.40.30.20">
    <property type="match status" value="2"/>
</dbReference>